<gene>
    <name evidence="2" type="ORF">ANTHELSMS3_03502</name>
</gene>
<evidence type="ECO:0000313" key="3">
    <source>
        <dbReference type="Proteomes" id="UP000203589"/>
    </source>
</evidence>
<dbReference type="EMBL" id="CP022540">
    <property type="protein sequence ID" value="ASP22129.1"/>
    <property type="molecule type" value="Genomic_DNA"/>
</dbReference>
<evidence type="ECO:0000259" key="1">
    <source>
        <dbReference type="PROSITE" id="PS50943"/>
    </source>
</evidence>
<protein>
    <submittedName>
        <fullName evidence="2">Helix-turn-helix domain protein</fullName>
    </submittedName>
</protein>
<accession>A0A222E7D3</accession>
<dbReference type="KEGG" id="aht:ANTHELSMS3_03502"/>
<keyword evidence="3" id="KW-1185">Reference proteome</keyword>
<dbReference type="CDD" id="cd00093">
    <property type="entry name" value="HTH_XRE"/>
    <property type="match status" value="1"/>
</dbReference>
<dbReference type="AlphaFoldDB" id="A0A222E7D3"/>
<reference evidence="2 3" key="1">
    <citation type="submission" date="2017-07" db="EMBL/GenBank/DDBJ databases">
        <title>Genome Sequence of Antarctobacter heliothermus Strain SMS3 Isolated from a culture of the Diatom Skeletonema marinoi.</title>
        <authorList>
            <person name="Topel M."/>
            <person name="Pinder M.I.M."/>
            <person name="Johansson O.N."/>
            <person name="Kourtchenko O."/>
            <person name="Godhe A."/>
            <person name="Clarke A.K."/>
        </authorList>
    </citation>
    <scope>NUCLEOTIDE SEQUENCE [LARGE SCALE GENOMIC DNA]</scope>
    <source>
        <strain evidence="2 3">SMS3</strain>
    </source>
</reference>
<organism evidence="2 3">
    <name type="scientific">Antarctobacter heliothermus</name>
    <dbReference type="NCBI Taxonomy" id="74033"/>
    <lineage>
        <taxon>Bacteria</taxon>
        <taxon>Pseudomonadati</taxon>
        <taxon>Pseudomonadota</taxon>
        <taxon>Alphaproteobacteria</taxon>
        <taxon>Rhodobacterales</taxon>
        <taxon>Roseobacteraceae</taxon>
        <taxon>Antarctobacter</taxon>
    </lineage>
</organism>
<dbReference type="SUPFAM" id="SSF47413">
    <property type="entry name" value="lambda repressor-like DNA-binding domains"/>
    <property type="match status" value="1"/>
</dbReference>
<feature type="domain" description="HTH cro/C1-type" evidence="1">
    <location>
        <begin position="36"/>
        <end position="80"/>
    </location>
</feature>
<sequence length="274" mass="30716">MPEKPATKAPRRSPAPAELRSMLGANLRQLSQRAPSISALCRDLGINRTQYNRYLAGESFPRPDVLHRICSYFQVDARILLQPVQEITNNEAGILNDPAIAAYLGGALRSVSEEEFPSGFYRFARRSFLDEDMFVRGLIYVFRSGKGTFLKGFEAKDAMRQQGLPTDPATREFRGAVMPQEDGIAALVSRRGATTTSFNFLARIPSFENNFWVGYVTRTVRENVAGRRVERLVYEYLGKNMAQVLPAARSAGFCAESDLLAYQRNLLKPSESFI</sequence>
<dbReference type="GO" id="GO:0003677">
    <property type="term" value="F:DNA binding"/>
    <property type="evidence" value="ECO:0007669"/>
    <property type="project" value="InterPro"/>
</dbReference>
<dbReference type="InterPro" id="IPR001387">
    <property type="entry name" value="Cro/C1-type_HTH"/>
</dbReference>
<dbReference type="Proteomes" id="UP000203589">
    <property type="component" value="Chromosome"/>
</dbReference>
<evidence type="ECO:0000313" key="2">
    <source>
        <dbReference type="EMBL" id="ASP22129.1"/>
    </source>
</evidence>
<dbReference type="PROSITE" id="PS50943">
    <property type="entry name" value="HTH_CROC1"/>
    <property type="match status" value="1"/>
</dbReference>
<proteinExistence type="predicted"/>
<name>A0A222E7D3_9RHOB</name>
<dbReference type="Gene3D" id="1.10.260.40">
    <property type="entry name" value="lambda repressor-like DNA-binding domains"/>
    <property type="match status" value="1"/>
</dbReference>
<dbReference type="Pfam" id="PF13560">
    <property type="entry name" value="HTH_31"/>
    <property type="match status" value="1"/>
</dbReference>
<dbReference type="InterPro" id="IPR010982">
    <property type="entry name" value="Lambda_DNA-bd_dom_sf"/>
</dbReference>